<evidence type="ECO:0000313" key="1">
    <source>
        <dbReference type="EnsemblMetazoa" id="AALB014337-PA"/>
    </source>
</evidence>
<evidence type="ECO:0000313" key="2">
    <source>
        <dbReference type="Proteomes" id="UP000069272"/>
    </source>
</evidence>
<reference evidence="1 2" key="1">
    <citation type="journal article" date="2017" name="G3 (Bethesda)">
        <title>The Physical Genome Mapping of Anopheles albimanus Corrected Scaffold Misassemblies and Identified Interarm Rearrangements in Genus Anopheles.</title>
        <authorList>
            <person name="Artemov G.N."/>
            <person name="Peery A.N."/>
            <person name="Jiang X."/>
            <person name="Tu Z."/>
            <person name="Stegniy V.N."/>
            <person name="Sharakhova M.V."/>
            <person name="Sharakhov I.V."/>
        </authorList>
    </citation>
    <scope>NUCLEOTIDE SEQUENCE [LARGE SCALE GENOMIC DNA]</scope>
    <source>
        <strain evidence="1 2">ALBI9_A</strain>
    </source>
</reference>
<name>A0A182FXG6_ANOAL</name>
<protein>
    <submittedName>
        <fullName evidence="1">Uncharacterized protein</fullName>
    </submittedName>
</protein>
<dbReference type="Proteomes" id="UP000069272">
    <property type="component" value="Chromosome 2R"/>
</dbReference>
<organism evidence="1 2">
    <name type="scientific">Anopheles albimanus</name>
    <name type="common">New world malaria mosquito</name>
    <dbReference type="NCBI Taxonomy" id="7167"/>
    <lineage>
        <taxon>Eukaryota</taxon>
        <taxon>Metazoa</taxon>
        <taxon>Ecdysozoa</taxon>
        <taxon>Arthropoda</taxon>
        <taxon>Hexapoda</taxon>
        <taxon>Insecta</taxon>
        <taxon>Pterygota</taxon>
        <taxon>Neoptera</taxon>
        <taxon>Endopterygota</taxon>
        <taxon>Diptera</taxon>
        <taxon>Nematocera</taxon>
        <taxon>Culicoidea</taxon>
        <taxon>Culicidae</taxon>
        <taxon>Anophelinae</taxon>
        <taxon>Anopheles</taxon>
    </lineage>
</organism>
<accession>A0A182FXG6</accession>
<sequence length="18" mass="1903">MGPSAISVHRHFLGIPPS</sequence>
<dbReference type="EnsemblMetazoa" id="AALB014337-RA">
    <property type="protein sequence ID" value="AALB014337-PA"/>
    <property type="gene ID" value="AALB014337"/>
</dbReference>
<reference evidence="1" key="2">
    <citation type="submission" date="2022-08" db="UniProtKB">
        <authorList>
            <consortium name="EnsemblMetazoa"/>
        </authorList>
    </citation>
    <scope>IDENTIFICATION</scope>
    <source>
        <strain evidence="1">STECLA/ALBI9_A</strain>
    </source>
</reference>
<dbReference type="AlphaFoldDB" id="A0A182FXG6"/>
<keyword evidence="2" id="KW-1185">Reference proteome</keyword>
<proteinExistence type="predicted"/>
<dbReference type="VEuPathDB" id="VectorBase:AALB014337"/>